<feature type="signal peptide" evidence="2">
    <location>
        <begin position="1"/>
        <end position="26"/>
    </location>
</feature>
<dbReference type="AlphaFoldDB" id="B9SFA1"/>
<evidence type="ECO:0000313" key="3">
    <source>
        <dbReference type="EMBL" id="EEF37689.1"/>
    </source>
</evidence>
<evidence type="ECO:0000256" key="1">
    <source>
        <dbReference type="SAM" id="MobiDB-lite"/>
    </source>
</evidence>
<dbReference type="EMBL" id="EQ973944">
    <property type="protein sequence ID" value="EEF37689.1"/>
    <property type="molecule type" value="Genomic_DNA"/>
</dbReference>
<feature type="chain" id="PRO_5002891744" evidence="2">
    <location>
        <begin position="27"/>
        <end position="111"/>
    </location>
</feature>
<keyword evidence="2" id="KW-0732">Signal</keyword>
<proteinExistence type="predicted"/>
<evidence type="ECO:0000313" key="4">
    <source>
        <dbReference type="Proteomes" id="UP000008311"/>
    </source>
</evidence>
<name>B9SFA1_RICCO</name>
<keyword evidence="4" id="KW-1185">Reference proteome</keyword>
<protein>
    <submittedName>
        <fullName evidence="3">Uncharacterized protein</fullName>
    </submittedName>
</protein>
<dbReference type="InParanoid" id="B9SFA1"/>
<accession>B9SFA1</accession>
<organism evidence="3 4">
    <name type="scientific">Ricinus communis</name>
    <name type="common">Castor bean</name>
    <dbReference type="NCBI Taxonomy" id="3988"/>
    <lineage>
        <taxon>Eukaryota</taxon>
        <taxon>Viridiplantae</taxon>
        <taxon>Streptophyta</taxon>
        <taxon>Embryophyta</taxon>
        <taxon>Tracheophyta</taxon>
        <taxon>Spermatophyta</taxon>
        <taxon>Magnoliopsida</taxon>
        <taxon>eudicotyledons</taxon>
        <taxon>Gunneridae</taxon>
        <taxon>Pentapetalae</taxon>
        <taxon>rosids</taxon>
        <taxon>fabids</taxon>
        <taxon>Malpighiales</taxon>
        <taxon>Euphorbiaceae</taxon>
        <taxon>Acalyphoideae</taxon>
        <taxon>Acalypheae</taxon>
        <taxon>Ricinus</taxon>
    </lineage>
</organism>
<feature type="region of interest" description="Disordered" evidence="1">
    <location>
        <begin position="55"/>
        <end position="89"/>
    </location>
</feature>
<dbReference type="Proteomes" id="UP000008311">
    <property type="component" value="Unassembled WGS sequence"/>
</dbReference>
<evidence type="ECO:0000256" key="2">
    <source>
        <dbReference type="SAM" id="SignalP"/>
    </source>
</evidence>
<reference evidence="4" key="1">
    <citation type="journal article" date="2010" name="Nat. Biotechnol.">
        <title>Draft genome sequence of the oilseed species Ricinus communis.</title>
        <authorList>
            <person name="Chan A.P."/>
            <person name="Crabtree J."/>
            <person name="Zhao Q."/>
            <person name="Lorenzi H."/>
            <person name="Orvis J."/>
            <person name="Puiu D."/>
            <person name="Melake-Berhan A."/>
            <person name="Jones K.M."/>
            <person name="Redman J."/>
            <person name="Chen G."/>
            <person name="Cahoon E.B."/>
            <person name="Gedil M."/>
            <person name="Stanke M."/>
            <person name="Haas B.J."/>
            <person name="Wortman J.R."/>
            <person name="Fraser-Liggett C.M."/>
            <person name="Ravel J."/>
            <person name="Rabinowicz P.D."/>
        </authorList>
    </citation>
    <scope>NUCLEOTIDE SEQUENCE [LARGE SCALE GENOMIC DNA]</scope>
    <source>
        <strain evidence="4">cv. Hale</strain>
    </source>
</reference>
<gene>
    <name evidence="3" type="ORF">RCOM_1095720</name>
</gene>
<sequence length="111" mass="12807">MKCKKLLLLLVIVLMLMQVHLPIVSANLRSLDTIFSKKPTNTFNFNQDSSAFIHHQSSHASEDDEQKRITPMKGQAGRNQRGDKARKFSVKGRSVIERSLFDWKTKKEKDH</sequence>